<reference evidence="2 3" key="1">
    <citation type="submission" date="2021-02" db="EMBL/GenBank/DDBJ databases">
        <title>Variation within the Batrachochytrium salamandrivorans European outbreak.</title>
        <authorList>
            <person name="Kelly M."/>
            <person name="Pasmans F."/>
            <person name="Shea T.P."/>
            <person name="Munoz J.F."/>
            <person name="Carranza S."/>
            <person name="Cuomo C.A."/>
            <person name="Martel A."/>
        </authorList>
    </citation>
    <scope>NUCLEOTIDE SEQUENCE [LARGE SCALE GENOMIC DNA]</scope>
    <source>
        <strain evidence="2 3">AMFP18/2</strain>
    </source>
</reference>
<keyword evidence="1" id="KW-0472">Membrane</keyword>
<evidence type="ECO:0000313" key="3">
    <source>
        <dbReference type="Proteomes" id="UP001648503"/>
    </source>
</evidence>
<organism evidence="2 3">
    <name type="scientific">Batrachochytrium salamandrivorans</name>
    <dbReference type="NCBI Taxonomy" id="1357716"/>
    <lineage>
        <taxon>Eukaryota</taxon>
        <taxon>Fungi</taxon>
        <taxon>Fungi incertae sedis</taxon>
        <taxon>Chytridiomycota</taxon>
        <taxon>Chytridiomycota incertae sedis</taxon>
        <taxon>Chytridiomycetes</taxon>
        <taxon>Rhizophydiales</taxon>
        <taxon>Rhizophydiales incertae sedis</taxon>
        <taxon>Batrachochytrium</taxon>
    </lineage>
</organism>
<protein>
    <submittedName>
        <fullName evidence="2">Uncharacterized protein</fullName>
    </submittedName>
</protein>
<sequence length="134" mass="14813">MFAQAMSRRQAPMRALSLLSPTTTTTASNGSVLSAMRTKVSLTPPNVASLRELGRLQSAYPQAHPEIFARMTAFYKAVPKGNATVVKPTTFWGRYYENYVEADTFYPVLHVIGVMIPIGFYLQYYIGGVSLLSP</sequence>
<accession>A0ABQ8EWQ9</accession>
<keyword evidence="1" id="KW-1133">Transmembrane helix</keyword>
<dbReference type="PANTHER" id="PTHR28161">
    <property type="entry name" value="ATP SYNTHASE SUBUNIT F, MITOCHONDRIAL"/>
    <property type="match status" value="1"/>
</dbReference>
<gene>
    <name evidence="2" type="ORF">BASA50_011059</name>
</gene>
<dbReference type="EMBL" id="JAFCIX010000550">
    <property type="protein sequence ID" value="KAH6587868.1"/>
    <property type="molecule type" value="Genomic_DNA"/>
</dbReference>
<keyword evidence="1" id="KW-0812">Transmembrane</keyword>
<dbReference type="InterPro" id="IPR019727">
    <property type="entry name" value="ATP_synth_F0_fsu_mt_fun"/>
</dbReference>
<proteinExistence type="predicted"/>
<feature type="transmembrane region" description="Helical" evidence="1">
    <location>
        <begin position="105"/>
        <end position="126"/>
    </location>
</feature>
<dbReference type="Proteomes" id="UP001648503">
    <property type="component" value="Unassembled WGS sequence"/>
</dbReference>
<evidence type="ECO:0000256" key="1">
    <source>
        <dbReference type="SAM" id="Phobius"/>
    </source>
</evidence>
<name>A0ABQ8EWQ9_9FUNG</name>
<dbReference type="PANTHER" id="PTHR28161:SF1">
    <property type="entry name" value="ATP SYNTHASE SUBUNIT F, MITOCHONDRIAL"/>
    <property type="match status" value="1"/>
</dbReference>
<comment type="caution">
    <text evidence="2">The sequence shown here is derived from an EMBL/GenBank/DDBJ whole genome shotgun (WGS) entry which is preliminary data.</text>
</comment>
<evidence type="ECO:0000313" key="2">
    <source>
        <dbReference type="EMBL" id="KAH6587868.1"/>
    </source>
</evidence>
<dbReference type="Pfam" id="PF10791">
    <property type="entry name" value="F1F0-ATPsyn_F"/>
    <property type="match status" value="1"/>
</dbReference>
<keyword evidence="3" id="KW-1185">Reference proteome</keyword>